<keyword evidence="4 6" id="KW-0805">Transcription regulation</keyword>
<comment type="caution">
    <text evidence="8">The sequence shown here is derived from an EMBL/GenBank/DDBJ whole genome shotgun (WGS) entry which is preliminary data.</text>
</comment>
<dbReference type="InterPro" id="IPR011605">
    <property type="entry name" value="NusB_fam"/>
</dbReference>
<dbReference type="PANTHER" id="PTHR11078:SF3">
    <property type="entry name" value="ANTITERMINATION NUSB DOMAIN-CONTAINING PROTEIN"/>
    <property type="match status" value="1"/>
</dbReference>
<keyword evidence="2 6" id="KW-0889">Transcription antitermination</keyword>
<gene>
    <name evidence="6 8" type="primary">nusB</name>
    <name evidence="8" type="ORF">F130042H8_30660</name>
</gene>
<protein>
    <recommendedName>
        <fullName evidence="6">Transcription antitermination protein NusB</fullName>
    </recommendedName>
    <alternativeName>
        <fullName evidence="6">Antitermination factor NusB</fullName>
    </alternativeName>
</protein>
<dbReference type="NCBIfam" id="TIGR01951">
    <property type="entry name" value="nusB"/>
    <property type="match status" value="1"/>
</dbReference>
<accession>A0ABQ0B165</accession>
<evidence type="ECO:0000256" key="1">
    <source>
        <dbReference type="ARBA" id="ARBA00005952"/>
    </source>
</evidence>
<evidence type="ECO:0000259" key="7">
    <source>
        <dbReference type="Pfam" id="PF01029"/>
    </source>
</evidence>
<feature type="domain" description="NusB/RsmB/TIM44" evidence="7">
    <location>
        <begin position="5"/>
        <end position="149"/>
    </location>
</feature>
<dbReference type="SUPFAM" id="SSF48013">
    <property type="entry name" value="NusB-like"/>
    <property type="match status" value="1"/>
</dbReference>
<dbReference type="HAMAP" id="MF_00073">
    <property type="entry name" value="NusB"/>
    <property type="match status" value="1"/>
</dbReference>
<evidence type="ECO:0000256" key="6">
    <source>
        <dbReference type="HAMAP-Rule" id="MF_00073"/>
    </source>
</evidence>
<dbReference type="Pfam" id="PF01029">
    <property type="entry name" value="NusB"/>
    <property type="match status" value="1"/>
</dbReference>
<organism evidence="8 9">
    <name type="scientific">Enterocloster alcoholdehydrogenati</name>
    <dbReference type="NCBI Taxonomy" id="2547410"/>
    <lineage>
        <taxon>Bacteria</taxon>
        <taxon>Bacillati</taxon>
        <taxon>Bacillota</taxon>
        <taxon>Clostridia</taxon>
        <taxon>Lachnospirales</taxon>
        <taxon>Lachnospiraceae</taxon>
        <taxon>Enterocloster</taxon>
    </lineage>
</organism>
<sequence>MTRRELREHCFKMLFSADFYKTTEEAKEQMLQYFQSPEEDEADPEGGLCVLHRVELTEKDREYLQKKTGNIVDKIQEIDSRIDQVAAGWKTRRMGKVELTILRLALYEMDYDDCVPQKVAVNEAVELAKKFGGSESPSFVNGVLARFIRNAQTSDSPKEETPDTTV</sequence>
<keyword evidence="3 6" id="KW-0694">RNA-binding</keyword>
<dbReference type="RefSeq" id="WP_178302838.1">
    <property type="nucleotide sequence ID" value="NZ_BAABXL010000001.1"/>
</dbReference>
<evidence type="ECO:0000256" key="4">
    <source>
        <dbReference type="ARBA" id="ARBA00023015"/>
    </source>
</evidence>
<dbReference type="InterPro" id="IPR006027">
    <property type="entry name" value="NusB_RsmB_TIM44"/>
</dbReference>
<dbReference type="PANTHER" id="PTHR11078">
    <property type="entry name" value="N UTILIZATION SUBSTANCE PROTEIN B-RELATED"/>
    <property type="match status" value="1"/>
</dbReference>
<comment type="function">
    <text evidence="6">Involved in transcription antitermination. Required for transcription of ribosomal RNA (rRNA) genes. Binds specifically to the boxA antiterminator sequence of the ribosomal RNA (rrn) operons.</text>
</comment>
<keyword evidence="9" id="KW-1185">Reference proteome</keyword>
<reference evidence="8 9" key="1">
    <citation type="submission" date="2024-04" db="EMBL/GenBank/DDBJ databases">
        <title>Defined microbial consortia suppress multidrug-resistant proinflammatory Enterobacteriaceae via ecological control.</title>
        <authorList>
            <person name="Furuichi M."/>
            <person name="Kawaguchi T."/>
            <person name="Pust M."/>
            <person name="Yasuma K."/>
            <person name="Plichta D."/>
            <person name="Hasegawa N."/>
            <person name="Ohya T."/>
            <person name="Bhattarai S."/>
            <person name="Sasajima S."/>
            <person name="Aoto Y."/>
            <person name="Tuganbaev T."/>
            <person name="Yaginuma M."/>
            <person name="Ueda M."/>
            <person name="Okahashi N."/>
            <person name="Amafuji K."/>
            <person name="Kiridooshi Y."/>
            <person name="Sugita K."/>
            <person name="Strazar M."/>
            <person name="Skelly A."/>
            <person name="Suda W."/>
            <person name="Hattori M."/>
            <person name="Nakamoto N."/>
            <person name="Caballero S."/>
            <person name="Norman J."/>
            <person name="Olle B."/>
            <person name="Tanoue T."/>
            <person name="Arita M."/>
            <person name="Bucci V."/>
            <person name="Atarashi K."/>
            <person name="Xavier R."/>
            <person name="Honda K."/>
        </authorList>
    </citation>
    <scope>NUCLEOTIDE SEQUENCE [LARGE SCALE GENOMIC DNA]</scope>
    <source>
        <strain evidence="9">f13</strain>
    </source>
</reference>
<evidence type="ECO:0000256" key="3">
    <source>
        <dbReference type="ARBA" id="ARBA00022884"/>
    </source>
</evidence>
<name>A0ABQ0B165_9FIRM</name>
<evidence type="ECO:0000256" key="2">
    <source>
        <dbReference type="ARBA" id="ARBA00022814"/>
    </source>
</evidence>
<dbReference type="InterPro" id="IPR035926">
    <property type="entry name" value="NusB-like_sf"/>
</dbReference>
<evidence type="ECO:0000313" key="8">
    <source>
        <dbReference type="EMBL" id="GAA6270006.1"/>
    </source>
</evidence>
<dbReference type="Proteomes" id="UP001600894">
    <property type="component" value="Unassembled WGS sequence"/>
</dbReference>
<evidence type="ECO:0000256" key="5">
    <source>
        <dbReference type="ARBA" id="ARBA00023163"/>
    </source>
</evidence>
<proteinExistence type="inferred from homology"/>
<dbReference type="Gene3D" id="1.10.940.10">
    <property type="entry name" value="NusB-like"/>
    <property type="match status" value="1"/>
</dbReference>
<dbReference type="EMBL" id="BAABXL010000001">
    <property type="protein sequence ID" value="GAA6270006.1"/>
    <property type="molecule type" value="Genomic_DNA"/>
</dbReference>
<evidence type="ECO:0000313" key="9">
    <source>
        <dbReference type="Proteomes" id="UP001600894"/>
    </source>
</evidence>
<keyword evidence="5 6" id="KW-0804">Transcription</keyword>
<comment type="similarity">
    <text evidence="1 6">Belongs to the NusB family.</text>
</comment>